<evidence type="ECO:0000256" key="1">
    <source>
        <dbReference type="ARBA" id="ARBA00006718"/>
    </source>
</evidence>
<comment type="similarity">
    <text evidence="1">Belongs to the HesB/IscA family.</text>
</comment>
<evidence type="ECO:0000313" key="3">
    <source>
        <dbReference type="Proteomes" id="UP000247978"/>
    </source>
</evidence>
<dbReference type="PIRSF" id="PIRSF034852">
    <property type="entry name" value="UCP034852"/>
    <property type="match status" value="1"/>
</dbReference>
<keyword evidence="3" id="KW-1185">Reference proteome</keyword>
<gene>
    <name evidence="2" type="ORF">DFR56_112130</name>
</gene>
<organism evidence="2 3">
    <name type="scientific">Pseudogracilibacillus auburnensis</name>
    <dbReference type="NCBI Taxonomy" id="1494959"/>
    <lineage>
        <taxon>Bacteria</taxon>
        <taxon>Bacillati</taxon>
        <taxon>Bacillota</taxon>
        <taxon>Bacilli</taxon>
        <taxon>Bacillales</taxon>
        <taxon>Bacillaceae</taxon>
        <taxon>Pseudogracilibacillus</taxon>
    </lineage>
</organism>
<dbReference type="SUPFAM" id="SSF89360">
    <property type="entry name" value="HesB-like domain"/>
    <property type="match status" value="1"/>
</dbReference>
<proteinExistence type="inferred from homology"/>
<dbReference type="RefSeq" id="WP_110396410.1">
    <property type="nucleotide sequence ID" value="NZ_JBHUHB010000001.1"/>
</dbReference>
<dbReference type="Proteomes" id="UP000247978">
    <property type="component" value="Unassembled WGS sequence"/>
</dbReference>
<dbReference type="EMBL" id="QJJQ01000012">
    <property type="protein sequence ID" value="PXW85152.1"/>
    <property type="molecule type" value="Genomic_DNA"/>
</dbReference>
<sequence length="95" mass="11067">MDIVISEEAVQWYKKELEISHKETLRFFVRYGGVGGHIPGFSLGINIEEPNVIHTSTTVNGIQFFIEEDDAWYFADKDLVISYDKEMDEPQFTYQ</sequence>
<dbReference type="InterPro" id="IPR035903">
    <property type="entry name" value="HesB-like_dom_sf"/>
</dbReference>
<reference evidence="2 3" key="1">
    <citation type="submission" date="2018-05" db="EMBL/GenBank/DDBJ databases">
        <title>Genomic Encyclopedia of Type Strains, Phase IV (KMG-IV): sequencing the most valuable type-strain genomes for metagenomic binning, comparative biology and taxonomic classification.</title>
        <authorList>
            <person name="Goeker M."/>
        </authorList>
    </citation>
    <scope>NUCLEOTIDE SEQUENCE [LARGE SCALE GENOMIC DNA]</scope>
    <source>
        <strain evidence="2 3">DSM 28556</strain>
    </source>
</reference>
<comment type="caution">
    <text evidence="2">The sequence shown here is derived from an EMBL/GenBank/DDBJ whole genome shotgun (WGS) entry which is preliminary data.</text>
</comment>
<evidence type="ECO:0000313" key="2">
    <source>
        <dbReference type="EMBL" id="PXW85152.1"/>
    </source>
</evidence>
<protein>
    <submittedName>
        <fullName evidence="2">Uncharacterized protein YneR</fullName>
    </submittedName>
</protein>
<dbReference type="AlphaFoldDB" id="A0A2V3VTD4"/>
<dbReference type="OrthoDB" id="1645729at2"/>
<name>A0A2V3VTD4_9BACI</name>
<accession>A0A2V3VTD4</accession>
<dbReference type="InterPro" id="IPR008326">
    <property type="entry name" value="PdhI-like"/>
</dbReference>